<dbReference type="Pfam" id="PF10882">
    <property type="entry name" value="bPH_5"/>
    <property type="match status" value="1"/>
</dbReference>
<accession>A0ABW3U6Y7</accession>
<feature type="transmembrane region" description="Helical" evidence="1">
    <location>
        <begin position="47"/>
        <end position="66"/>
    </location>
</feature>
<organism evidence="3 4">
    <name type="scientific">Microbulbifer celer</name>
    <dbReference type="NCBI Taxonomy" id="435905"/>
    <lineage>
        <taxon>Bacteria</taxon>
        <taxon>Pseudomonadati</taxon>
        <taxon>Pseudomonadota</taxon>
        <taxon>Gammaproteobacteria</taxon>
        <taxon>Cellvibrionales</taxon>
        <taxon>Microbulbiferaceae</taxon>
        <taxon>Microbulbifer</taxon>
    </lineage>
</organism>
<proteinExistence type="predicted"/>
<evidence type="ECO:0000313" key="3">
    <source>
        <dbReference type="EMBL" id="MFD1216299.1"/>
    </source>
</evidence>
<keyword evidence="4" id="KW-1185">Reference proteome</keyword>
<sequence length="172" mass="19207">MMYRTRTDFSAPWCRQLRWLTAISTALLLGMPMVMLARAPDPMPTSYLIGIWLPPAIFALSVLFAIRGYRLEGHTLKILRIGWSTSIPLNGVQAVHADERAMAQSSRVFGNGGLFGYIGLFRNARLGRYRAFATDPDNAAVLEYAERKIVVTPDNPQRFVQTVQSAIDLPGH</sequence>
<reference evidence="4" key="1">
    <citation type="journal article" date="2019" name="Int. J. Syst. Evol. Microbiol.">
        <title>The Global Catalogue of Microorganisms (GCM) 10K type strain sequencing project: providing services to taxonomists for standard genome sequencing and annotation.</title>
        <authorList>
            <consortium name="The Broad Institute Genomics Platform"/>
            <consortium name="The Broad Institute Genome Sequencing Center for Infectious Disease"/>
            <person name="Wu L."/>
            <person name="Ma J."/>
        </authorList>
    </citation>
    <scope>NUCLEOTIDE SEQUENCE [LARGE SCALE GENOMIC DNA]</scope>
    <source>
        <strain evidence="4">CCUG 54356</strain>
    </source>
</reference>
<evidence type="ECO:0000313" key="4">
    <source>
        <dbReference type="Proteomes" id="UP001597264"/>
    </source>
</evidence>
<protein>
    <submittedName>
        <fullName evidence="3">PH domain-containing protein</fullName>
    </submittedName>
</protein>
<keyword evidence="1" id="KW-0812">Transmembrane</keyword>
<dbReference type="RefSeq" id="WP_230438402.1">
    <property type="nucleotide sequence ID" value="NZ_CP087715.1"/>
</dbReference>
<gene>
    <name evidence="3" type="ORF">ACFQ2X_06790</name>
</gene>
<keyword evidence="1" id="KW-0472">Membrane</keyword>
<dbReference type="EMBL" id="JBHTLR010000007">
    <property type="protein sequence ID" value="MFD1216299.1"/>
    <property type="molecule type" value="Genomic_DNA"/>
</dbReference>
<dbReference type="Proteomes" id="UP001597264">
    <property type="component" value="Unassembled WGS sequence"/>
</dbReference>
<feature type="domain" description="Bacterial Pleckstrin homology" evidence="2">
    <location>
        <begin position="68"/>
        <end position="165"/>
    </location>
</feature>
<evidence type="ECO:0000256" key="1">
    <source>
        <dbReference type="SAM" id="Phobius"/>
    </source>
</evidence>
<dbReference type="InterPro" id="IPR027783">
    <property type="entry name" value="Bacterial_PH-related"/>
</dbReference>
<name>A0ABW3U6Y7_9GAMM</name>
<evidence type="ECO:0000259" key="2">
    <source>
        <dbReference type="Pfam" id="PF10882"/>
    </source>
</evidence>
<keyword evidence="1" id="KW-1133">Transmembrane helix</keyword>
<comment type="caution">
    <text evidence="3">The sequence shown here is derived from an EMBL/GenBank/DDBJ whole genome shotgun (WGS) entry which is preliminary data.</text>
</comment>